<dbReference type="Gene3D" id="2.60.40.1080">
    <property type="match status" value="1"/>
</dbReference>
<dbReference type="SUPFAM" id="SSF50978">
    <property type="entry name" value="WD40 repeat-like"/>
    <property type="match status" value="1"/>
</dbReference>
<sequence>MKRLIGGLVGILVLVSTLSVSAEVKMSTLSQINERDPYGYVVKGDTLYLSNGDLKLYDMETGTLLRKHEADYGDWLLDVSDDQAWTVMSDSYGGIRILNQFGEVTHELRNLEYLNETYHIYSDMQAKFLPGTSTLVIATDENQLIFYDVEQSFVRFVRGMDTSGKLSVSNAHIAMGYDKSIALLNHNGHSVREIMENKQIVSYDLTRSGQLAYNTNDGIVNIYSNPAFTGMSKRLGITTKINLDETGMFIGTTNGQLYDIESGKKIYTNMKFDTVDFNEDTSRLITIGDGPIRVYNGLNLKKRIHHLSIQLGKADLIEGTELIPSVLVTGKDQSTSIVKDKVVWRTNNSQVAYFSQGKLILKSPGRVAIKATYEDHEATLEVTVKKDPRPSDTEWLKQQKQALEQRRTFLNAPYTLYSSYSKVGGVAGKFTLDQDVISRGKFKGNWMYGTYRGTKKIDEMLLLLDYEKRDITIDEARKVFGKPMWDIDVEGSASRLTRGTKTIDQSELSRLTLHAINKKHALFIMYDLEGKAVYFYFTESLPSG</sequence>
<dbReference type="RefSeq" id="WP_034817833.1">
    <property type="nucleotide sequence ID" value="NZ_JANIEK010000086.1"/>
</dbReference>
<evidence type="ECO:0000313" key="1">
    <source>
        <dbReference type="EMBL" id="MCT4796638.1"/>
    </source>
</evidence>
<gene>
    <name evidence="1" type="ORF">NQG31_13890</name>
</gene>
<dbReference type="Proteomes" id="UP001206821">
    <property type="component" value="Unassembled WGS sequence"/>
</dbReference>
<name>A0ABT2L0F0_9BACL</name>
<accession>A0ABT2L0F0</accession>
<proteinExistence type="predicted"/>
<organism evidence="1 2">
    <name type="scientific">Exiguobacterium alkaliphilum</name>
    <dbReference type="NCBI Taxonomy" id="1428684"/>
    <lineage>
        <taxon>Bacteria</taxon>
        <taxon>Bacillati</taxon>
        <taxon>Bacillota</taxon>
        <taxon>Bacilli</taxon>
        <taxon>Bacillales</taxon>
        <taxon>Bacillales Family XII. Incertae Sedis</taxon>
        <taxon>Exiguobacterium</taxon>
    </lineage>
</organism>
<protein>
    <recommendedName>
        <fullName evidence="3">BIG2 domain-containing protein</fullName>
    </recommendedName>
</protein>
<evidence type="ECO:0008006" key="3">
    <source>
        <dbReference type="Google" id="ProtNLM"/>
    </source>
</evidence>
<keyword evidence="2" id="KW-1185">Reference proteome</keyword>
<comment type="caution">
    <text evidence="1">The sequence shown here is derived from an EMBL/GenBank/DDBJ whole genome shotgun (WGS) entry which is preliminary data.</text>
</comment>
<dbReference type="InterPro" id="IPR036322">
    <property type="entry name" value="WD40_repeat_dom_sf"/>
</dbReference>
<reference evidence="1 2" key="1">
    <citation type="submission" date="2022-07" db="EMBL/GenBank/DDBJ databases">
        <title>Genomic and pangenome structural analysis of the polyextremophile Exiguobacterium.</title>
        <authorList>
            <person name="Shen L."/>
        </authorList>
    </citation>
    <scope>NUCLEOTIDE SEQUENCE [LARGE SCALE GENOMIC DNA]</scope>
    <source>
        <strain evidence="1 2">12_1</strain>
    </source>
</reference>
<dbReference type="EMBL" id="JANIEK010000086">
    <property type="protein sequence ID" value="MCT4796638.1"/>
    <property type="molecule type" value="Genomic_DNA"/>
</dbReference>
<evidence type="ECO:0000313" key="2">
    <source>
        <dbReference type="Proteomes" id="UP001206821"/>
    </source>
</evidence>